<evidence type="ECO:0000313" key="1">
    <source>
        <dbReference type="EMBL" id="TMW60020.1"/>
    </source>
</evidence>
<dbReference type="OrthoDB" id="175891at2759"/>
<dbReference type="AlphaFoldDB" id="A0A8K1CBZ8"/>
<keyword evidence="2" id="KW-1185">Reference proteome</keyword>
<sequence length="191" mass="20892">MADASVGVDPVGAALAFTTPAPVTARTAFKEARPLSEQITECLKFLRRIEHVAVSAVVKGDYVIDVYLKDGKGISTPSCSTKQSYKNFINLHTACVSWSSRHPDLAPQYGVPKCLYCGPIKDPHAVDQWPSSTDKLFMSKKKMMRVLEARLNEYVQAARGEKNGPYLCEGIENIPSLVAVFLLKGVDTSTL</sequence>
<reference evidence="1" key="1">
    <citation type="submission" date="2019-03" db="EMBL/GenBank/DDBJ databases">
        <title>Long read genome sequence of the mycoparasitic Pythium oligandrum ATCC 38472 isolated from sugarbeet rhizosphere.</title>
        <authorList>
            <person name="Gaulin E."/>
        </authorList>
    </citation>
    <scope>NUCLEOTIDE SEQUENCE</scope>
    <source>
        <strain evidence="1">ATCC 38472_TT</strain>
    </source>
</reference>
<protein>
    <submittedName>
        <fullName evidence="1">Uncharacterized protein</fullName>
    </submittedName>
</protein>
<accession>A0A8K1CBZ8</accession>
<evidence type="ECO:0000313" key="2">
    <source>
        <dbReference type="Proteomes" id="UP000794436"/>
    </source>
</evidence>
<proteinExistence type="predicted"/>
<gene>
    <name evidence="1" type="ORF">Poli38472_000062</name>
</gene>
<dbReference type="EMBL" id="SPLM01000108">
    <property type="protein sequence ID" value="TMW60020.1"/>
    <property type="molecule type" value="Genomic_DNA"/>
</dbReference>
<name>A0A8K1CBZ8_PYTOL</name>
<dbReference type="Proteomes" id="UP000794436">
    <property type="component" value="Unassembled WGS sequence"/>
</dbReference>
<comment type="caution">
    <text evidence="1">The sequence shown here is derived from an EMBL/GenBank/DDBJ whole genome shotgun (WGS) entry which is preliminary data.</text>
</comment>
<organism evidence="1 2">
    <name type="scientific">Pythium oligandrum</name>
    <name type="common">Mycoparasitic fungus</name>
    <dbReference type="NCBI Taxonomy" id="41045"/>
    <lineage>
        <taxon>Eukaryota</taxon>
        <taxon>Sar</taxon>
        <taxon>Stramenopiles</taxon>
        <taxon>Oomycota</taxon>
        <taxon>Peronosporomycetes</taxon>
        <taxon>Pythiales</taxon>
        <taxon>Pythiaceae</taxon>
        <taxon>Pythium</taxon>
    </lineage>
</organism>